<feature type="compositionally biased region" description="Basic and acidic residues" evidence="1">
    <location>
        <begin position="77"/>
        <end position="90"/>
    </location>
</feature>
<name>A0A4C1X462_EUMVA</name>
<evidence type="ECO:0000313" key="3">
    <source>
        <dbReference type="Proteomes" id="UP000299102"/>
    </source>
</evidence>
<gene>
    <name evidence="2" type="ORF">EVAR_36755_1</name>
</gene>
<protein>
    <submittedName>
        <fullName evidence="2">Uncharacterized protein</fullName>
    </submittedName>
</protein>
<dbReference type="AlphaFoldDB" id="A0A4C1X462"/>
<feature type="compositionally biased region" description="Basic and acidic residues" evidence="1">
    <location>
        <begin position="59"/>
        <end position="70"/>
    </location>
</feature>
<proteinExistence type="predicted"/>
<sequence length="107" mass="11997">MRSPCGSSGRTRRSALVSGRRLANFQGILKISTSRKLRDAPVISNKTTRSPHTPRIKRRVPDGLKQSRDRLFHKHKNDSSSKDGSPDRYVKLPALAASTREMCRGQI</sequence>
<keyword evidence="3" id="KW-1185">Reference proteome</keyword>
<evidence type="ECO:0000313" key="2">
    <source>
        <dbReference type="EMBL" id="GBP57087.1"/>
    </source>
</evidence>
<accession>A0A4C1X462</accession>
<dbReference type="Proteomes" id="UP000299102">
    <property type="component" value="Unassembled WGS sequence"/>
</dbReference>
<evidence type="ECO:0000256" key="1">
    <source>
        <dbReference type="SAM" id="MobiDB-lite"/>
    </source>
</evidence>
<dbReference type="EMBL" id="BGZK01000708">
    <property type="protein sequence ID" value="GBP57087.1"/>
    <property type="molecule type" value="Genomic_DNA"/>
</dbReference>
<feature type="region of interest" description="Disordered" evidence="1">
    <location>
        <begin position="39"/>
        <end position="90"/>
    </location>
</feature>
<comment type="caution">
    <text evidence="2">The sequence shown here is derived from an EMBL/GenBank/DDBJ whole genome shotgun (WGS) entry which is preliminary data.</text>
</comment>
<organism evidence="2 3">
    <name type="scientific">Eumeta variegata</name>
    <name type="common">Bagworm moth</name>
    <name type="synonym">Eumeta japonica</name>
    <dbReference type="NCBI Taxonomy" id="151549"/>
    <lineage>
        <taxon>Eukaryota</taxon>
        <taxon>Metazoa</taxon>
        <taxon>Ecdysozoa</taxon>
        <taxon>Arthropoda</taxon>
        <taxon>Hexapoda</taxon>
        <taxon>Insecta</taxon>
        <taxon>Pterygota</taxon>
        <taxon>Neoptera</taxon>
        <taxon>Endopterygota</taxon>
        <taxon>Lepidoptera</taxon>
        <taxon>Glossata</taxon>
        <taxon>Ditrysia</taxon>
        <taxon>Tineoidea</taxon>
        <taxon>Psychidae</taxon>
        <taxon>Oiketicinae</taxon>
        <taxon>Eumeta</taxon>
    </lineage>
</organism>
<reference evidence="2 3" key="1">
    <citation type="journal article" date="2019" name="Commun. Biol.">
        <title>The bagworm genome reveals a unique fibroin gene that provides high tensile strength.</title>
        <authorList>
            <person name="Kono N."/>
            <person name="Nakamura H."/>
            <person name="Ohtoshi R."/>
            <person name="Tomita M."/>
            <person name="Numata K."/>
            <person name="Arakawa K."/>
        </authorList>
    </citation>
    <scope>NUCLEOTIDE SEQUENCE [LARGE SCALE GENOMIC DNA]</scope>
</reference>